<dbReference type="CDD" id="cd00093">
    <property type="entry name" value="HTH_XRE"/>
    <property type="match status" value="1"/>
</dbReference>
<keyword evidence="2" id="KW-0805">Transcription regulation</keyword>
<dbReference type="Gene3D" id="1.10.260.40">
    <property type="entry name" value="lambda repressor-like DNA-binding domains"/>
    <property type="match status" value="1"/>
</dbReference>
<proteinExistence type="inferred from homology"/>
<organism evidence="6 7">
    <name type="scientific">Lichenibacterium ramalinae</name>
    <dbReference type="NCBI Taxonomy" id="2316527"/>
    <lineage>
        <taxon>Bacteria</taxon>
        <taxon>Pseudomonadati</taxon>
        <taxon>Pseudomonadota</taxon>
        <taxon>Alphaproteobacteria</taxon>
        <taxon>Hyphomicrobiales</taxon>
        <taxon>Lichenihabitantaceae</taxon>
        <taxon>Lichenibacterium</taxon>
    </lineage>
</organism>
<dbReference type="GO" id="GO:0003700">
    <property type="term" value="F:DNA-binding transcription factor activity"/>
    <property type="evidence" value="ECO:0007669"/>
    <property type="project" value="TreeGrafter"/>
</dbReference>
<protein>
    <submittedName>
        <fullName evidence="6">XRE family transcriptional regulator</fullName>
    </submittedName>
</protein>
<evidence type="ECO:0000256" key="1">
    <source>
        <dbReference type="ARBA" id="ARBA00007227"/>
    </source>
</evidence>
<dbReference type="PIRSF" id="PIRSF019251">
    <property type="entry name" value="Rv0465c"/>
    <property type="match status" value="1"/>
</dbReference>
<evidence type="ECO:0000259" key="5">
    <source>
        <dbReference type="PROSITE" id="PS50943"/>
    </source>
</evidence>
<dbReference type="SMART" id="SM00530">
    <property type="entry name" value="HTH_XRE"/>
    <property type="match status" value="1"/>
</dbReference>
<dbReference type="AlphaFoldDB" id="A0A4Q2R8B4"/>
<keyword evidence="4" id="KW-0804">Transcription</keyword>
<evidence type="ECO:0000256" key="2">
    <source>
        <dbReference type="ARBA" id="ARBA00023015"/>
    </source>
</evidence>
<dbReference type="PANTHER" id="PTHR46797:SF23">
    <property type="entry name" value="HTH-TYPE TRANSCRIPTIONAL REGULATOR SUTR"/>
    <property type="match status" value="1"/>
</dbReference>
<gene>
    <name evidence="6" type="ORF">D3272_23330</name>
</gene>
<dbReference type="GO" id="GO:0003677">
    <property type="term" value="F:DNA binding"/>
    <property type="evidence" value="ECO:0007669"/>
    <property type="project" value="UniProtKB-KW"/>
</dbReference>
<dbReference type="Pfam" id="PF06114">
    <property type="entry name" value="Peptidase_M78"/>
    <property type="match status" value="1"/>
</dbReference>
<evidence type="ECO:0000256" key="4">
    <source>
        <dbReference type="ARBA" id="ARBA00023163"/>
    </source>
</evidence>
<reference evidence="6 7" key="2">
    <citation type="submission" date="2019-02" db="EMBL/GenBank/DDBJ databases">
        <title>'Lichenibacterium ramalinii' gen. nov. sp. nov., 'Lichenibacterium minor' gen. nov. sp. nov.</title>
        <authorList>
            <person name="Pankratov T."/>
        </authorList>
    </citation>
    <scope>NUCLEOTIDE SEQUENCE [LARGE SCALE GENOMIC DNA]</scope>
    <source>
        <strain evidence="6 7">RmlP001</strain>
    </source>
</reference>
<accession>A0A4Q2R8B4</accession>
<dbReference type="InterPro" id="IPR050807">
    <property type="entry name" value="TransReg_Diox_bact_type"/>
</dbReference>
<name>A0A4Q2R8B4_9HYPH</name>
<dbReference type="SUPFAM" id="SSF47413">
    <property type="entry name" value="lambda repressor-like DNA-binding domains"/>
    <property type="match status" value="1"/>
</dbReference>
<evidence type="ECO:0000313" key="6">
    <source>
        <dbReference type="EMBL" id="RYB01959.1"/>
    </source>
</evidence>
<evidence type="ECO:0000256" key="3">
    <source>
        <dbReference type="ARBA" id="ARBA00023125"/>
    </source>
</evidence>
<dbReference type="InterPro" id="IPR001387">
    <property type="entry name" value="Cro/C1-type_HTH"/>
</dbReference>
<dbReference type="Proteomes" id="UP000289411">
    <property type="component" value="Unassembled WGS sequence"/>
</dbReference>
<dbReference type="InterPro" id="IPR026281">
    <property type="entry name" value="HTH_RamB"/>
</dbReference>
<dbReference type="InterPro" id="IPR018653">
    <property type="entry name" value="ScfR_C"/>
</dbReference>
<keyword evidence="7" id="KW-1185">Reference proteome</keyword>
<comment type="similarity">
    <text evidence="1">Belongs to the short-chain fatty acyl-CoA assimilation regulator (ScfR) family.</text>
</comment>
<dbReference type="InterPro" id="IPR010982">
    <property type="entry name" value="Lambda_DNA-bd_dom_sf"/>
</dbReference>
<sequence length="476" mass="52305">MKRKIFVGSLIRERREAAGISQADLARRLGISPSYLNQIEGNQRALTAVLLVDVARALRIEVAELSDDGAERLAAHLREMLADPLFSGLAVGPRELRTLAVSAPKLGRAILDLHAVYRRTEEKLRDLDAVIDGGRSDGSAHLPFPFDEVRDYFHDVGNYIDALDRSAEALAASLWGEAGVSYDGLVGYLATDLRTRVSTVGVADAGGDRSRFDPVERHLRLSRGESLPSRKFLLACHIAAETQGDIIEREIASAPFRTEAARAVARLALENFFAGALLMPYRRFREEAARQRHDVEVLSDTFGVSVEQVCHRLSTLQRPAHEGVPFYFLRIDRAGNITKRHSATRLQFARTGGACPLWNVHEAFERPGHFLVQVVEMPDGVRYLSVAHAITKAGGAFGAMRRHYAVGFGCELTHAGALVYADGIDQRAPAEVALIGTNCRLCERADCHQRAVPPYDGTIGVPSGRRGVLPYGMVRR</sequence>
<dbReference type="EMBL" id="QYBC01000025">
    <property type="protein sequence ID" value="RYB01959.1"/>
    <property type="molecule type" value="Genomic_DNA"/>
</dbReference>
<dbReference type="PANTHER" id="PTHR46797">
    <property type="entry name" value="HTH-TYPE TRANSCRIPTIONAL REGULATOR"/>
    <property type="match status" value="1"/>
</dbReference>
<comment type="caution">
    <text evidence="6">The sequence shown here is derived from an EMBL/GenBank/DDBJ whole genome shotgun (WGS) entry which is preliminary data.</text>
</comment>
<keyword evidence="3" id="KW-0238">DNA-binding</keyword>
<dbReference type="PROSITE" id="PS50943">
    <property type="entry name" value="HTH_CROC1"/>
    <property type="match status" value="1"/>
</dbReference>
<dbReference type="InterPro" id="IPR010359">
    <property type="entry name" value="IrrE_HExxH"/>
</dbReference>
<evidence type="ECO:0000313" key="7">
    <source>
        <dbReference type="Proteomes" id="UP000289411"/>
    </source>
</evidence>
<dbReference type="Pfam" id="PF01381">
    <property type="entry name" value="HTH_3"/>
    <property type="match status" value="1"/>
</dbReference>
<dbReference type="RefSeq" id="WP_129221624.1">
    <property type="nucleotide sequence ID" value="NZ_QYBC01000025.1"/>
</dbReference>
<reference evidence="6 7" key="1">
    <citation type="submission" date="2018-09" db="EMBL/GenBank/DDBJ databases">
        <authorList>
            <person name="Grouzdev D.S."/>
            <person name="Krutkina M.S."/>
        </authorList>
    </citation>
    <scope>NUCLEOTIDE SEQUENCE [LARGE SCALE GENOMIC DNA]</scope>
    <source>
        <strain evidence="6 7">RmlP001</strain>
    </source>
</reference>
<dbReference type="Pfam" id="PF09856">
    <property type="entry name" value="ScfRs"/>
    <property type="match status" value="1"/>
</dbReference>
<feature type="domain" description="HTH cro/C1-type" evidence="5">
    <location>
        <begin position="11"/>
        <end position="65"/>
    </location>
</feature>
<dbReference type="GO" id="GO:0005829">
    <property type="term" value="C:cytosol"/>
    <property type="evidence" value="ECO:0007669"/>
    <property type="project" value="TreeGrafter"/>
</dbReference>
<dbReference type="OrthoDB" id="1123084at2"/>